<name>A0A1M6B0G7_9BACT</name>
<reference evidence="5 6" key="1">
    <citation type="submission" date="2016-11" db="EMBL/GenBank/DDBJ databases">
        <authorList>
            <person name="Jaros S."/>
            <person name="Januszkiewicz K."/>
            <person name="Wedrychowicz H."/>
        </authorList>
    </citation>
    <scope>NUCLEOTIDE SEQUENCE [LARGE SCALE GENOMIC DNA]</scope>
    <source>
        <strain evidence="5 6">DSM 21074</strain>
    </source>
</reference>
<protein>
    <recommendedName>
        <fullName evidence="3">4a-hydroxytetrahydrobiopterin dehydratase</fullName>
        <ecNumber evidence="3">4.2.1.96</ecNumber>
    </recommendedName>
</protein>
<dbReference type="OrthoDB" id="9794987at2"/>
<evidence type="ECO:0000313" key="5">
    <source>
        <dbReference type="EMBL" id="SHI42210.1"/>
    </source>
</evidence>
<dbReference type="STRING" id="1121955.SAMN02745146_0831"/>
<dbReference type="InterPro" id="IPR036428">
    <property type="entry name" value="PCD_sf"/>
</dbReference>
<dbReference type="AlphaFoldDB" id="A0A1M6B0G7"/>
<comment type="catalytic activity">
    <reaction evidence="1">
        <text>(4aS,6R)-4a-hydroxy-L-erythro-5,6,7,8-tetrahydrobiopterin = (6R)-L-erythro-6,7-dihydrobiopterin + H2O</text>
        <dbReference type="Rhea" id="RHEA:11920"/>
        <dbReference type="ChEBI" id="CHEBI:15377"/>
        <dbReference type="ChEBI" id="CHEBI:15642"/>
        <dbReference type="ChEBI" id="CHEBI:43120"/>
        <dbReference type="EC" id="4.2.1.96"/>
    </reaction>
</comment>
<keyword evidence="6" id="KW-1185">Reference proteome</keyword>
<dbReference type="GO" id="GO:0008124">
    <property type="term" value="F:4-alpha-hydroxytetrahydrobiopterin dehydratase activity"/>
    <property type="evidence" value="ECO:0007669"/>
    <property type="project" value="UniProtKB-EC"/>
</dbReference>
<dbReference type="Gene3D" id="3.30.1360.20">
    <property type="entry name" value="Transcriptional coactivator/pterin dehydratase"/>
    <property type="match status" value="1"/>
</dbReference>
<dbReference type="PANTHER" id="PTHR12599">
    <property type="entry name" value="PTERIN-4-ALPHA-CARBINOLAMINE DEHYDRATASE"/>
    <property type="match status" value="1"/>
</dbReference>
<dbReference type="Pfam" id="PF01329">
    <property type="entry name" value="Pterin_4a"/>
    <property type="match status" value="1"/>
</dbReference>
<dbReference type="InterPro" id="IPR001533">
    <property type="entry name" value="Pterin_deHydtase"/>
</dbReference>
<proteinExistence type="inferred from homology"/>
<sequence length="82" mass="9595">MWTEHNNALTRTFRFPDFRTAFAFMTEVAVEAERLDHHPWWANEYNTVEFRLRTHDAGNTVTRRDHRLAAAIDAVAARHGAE</sequence>
<accession>A0A1M6B0G7</accession>
<dbReference type="PANTHER" id="PTHR12599:SF0">
    <property type="entry name" value="PTERIN-4-ALPHA-CARBINOLAMINE DEHYDRATASE"/>
    <property type="match status" value="1"/>
</dbReference>
<evidence type="ECO:0000256" key="1">
    <source>
        <dbReference type="ARBA" id="ARBA00001554"/>
    </source>
</evidence>
<gene>
    <name evidence="5" type="ORF">SAMN02745146_0831</name>
</gene>
<evidence type="ECO:0000313" key="6">
    <source>
        <dbReference type="Proteomes" id="UP000184418"/>
    </source>
</evidence>
<dbReference type="RefSeq" id="WP_073105580.1">
    <property type="nucleotide sequence ID" value="NZ_FQYN01000001.1"/>
</dbReference>
<evidence type="ECO:0000256" key="3">
    <source>
        <dbReference type="ARBA" id="ARBA00013252"/>
    </source>
</evidence>
<dbReference type="GO" id="GO:0006729">
    <property type="term" value="P:tetrahydrobiopterin biosynthetic process"/>
    <property type="evidence" value="ECO:0007669"/>
    <property type="project" value="InterPro"/>
</dbReference>
<dbReference type="EMBL" id="FQYN01000001">
    <property type="protein sequence ID" value="SHI42210.1"/>
    <property type="molecule type" value="Genomic_DNA"/>
</dbReference>
<keyword evidence="4" id="KW-0456">Lyase</keyword>
<dbReference type="Proteomes" id="UP000184418">
    <property type="component" value="Unassembled WGS sequence"/>
</dbReference>
<evidence type="ECO:0000256" key="4">
    <source>
        <dbReference type="ARBA" id="ARBA00023239"/>
    </source>
</evidence>
<organism evidence="5 6">
    <name type="scientific">Hymenobacter daecheongensis DSM 21074</name>
    <dbReference type="NCBI Taxonomy" id="1121955"/>
    <lineage>
        <taxon>Bacteria</taxon>
        <taxon>Pseudomonadati</taxon>
        <taxon>Bacteroidota</taxon>
        <taxon>Cytophagia</taxon>
        <taxon>Cytophagales</taxon>
        <taxon>Hymenobacteraceae</taxon>
        <taxon>Hymenobacter</taxon>
    </lineage>
</organism>
<dbReference type="EC" id="4.2.1.96" evidence="3"/>
<evidence type="ECO:0000256" key="2">
    <source>
        <dbReference type="ARBA" id="ARBA00006472"/>
    </source>
</evidence>
<comment type="similarity">
    <text evidence="2">Belongs to the pterin-4-alpha-carbinolamine dehydratase family.</text>
</comment>
<dbReference type="SUPFAM" id="SSF55248">
    <property type="entry name" value="PCD-like"/>
    <property type="match status" value="1"/>
</dbReference>